<evidence type="ECO:0000313" key="2">
    <source>
        <dbReference type="Proteomes" id="UP000308600"/>
    </source>
</evidence>
<dbReference type="EMBL" id="ML208504">
    <property type="protein sequence ID" value="TFK63789.1"/>
    <property type="molecule type" value="Genomic_DNA"/>
</dbReference>
<gene>
    <name evidence="1" type="ORF">BDN72DRAFT_300391</name>
</gene>
<accession>A0ACD3ADV5</accession>
<dbReference type="Proteomes" id="UP000308600">
    <property type="component" value="Unassembled WGS sequence"/>
</dbReference>
<organism evidence="1 2">
    <name type="scientific">Pluteus cervinus</name>
    <dbReference type="NCBI Taxonomy" id="181527"/>
    <lineage>
        <taxon>Eukaryota</taxon>
        <taxon>Fungi</taxon>
        <taxon>Dikarya</taxon>
        <taxon>Basidiomycota</taxon>
        <taxon>Agaricomycotina</taxon>
        <taxon>Agaricomycetes</taxon>
        <taxon>Agaricomycetidae</taxon>
        <taxon>Agaricales</taxon>
        <taxon>Pluteineae</taxon>
        <taxon>Pluteaceae</taxon>
        <taxon>Pluteus</taxon>
    </lineage>
</organism>
<evidence type="ECO:0000313" key="1">
    <source>
        <dbReference type="EMBL" id="TFK63789.1"/>
    </source>
</evidence>
<reference evidence="1 2" key="1">
    <citation type="journal article" date="2019" name="Nat. Ecol. Evol.">
        <title>Megaphylogeny resolves global patterns of mushroom evolution.</title>
        <authorList>
            <person name="Varga T."/>
            <person name="Krizsan K."/>
            <person name="Foldi C."/>
            <person name="Dima B."/>
            <person name="Sanchez-Garcia M."/>
            <person name="Sanchez-Ramirez S."/>
            <person name="Szollosi G.J."/>
            <person name="Szarkandi J.G."/>
            <person name="Papp V."/>
            <person name="Albert L."/>
            <person name="Andreopoulos W."/>
            <person name="Angelini C."/>
            <person name="Antonin V."/>
            <person name="Barry K.W."/>
            <person name="Bougher N.L."/>
            <person name="Buchanan P."/>
            <person name="Buyck B."/>
            <person name="Bense V."/>
            <person name="Catcheside P."/>
            <person name="Chovatia M."/>
            <person name="Cooper J."/>
            <person name="Damon W."/>
            <person name="Desjardin D."/>
            <person name="Finy P."/>
            <person name="Geml J."/>
            <person name="Haridas S."/>
            <person name="Hughes K."/>
            <person name="Justo A."/>
            <person name="Karasinski D."/>
            <person name="Kautmanova I."/>
            <person name="Kiss B."/>
            <person name="Kocsube S."/>
            <person name="Kotiranta H."/>
            <person name="LaButti K.M."/>
            <person name="Lechner B.E."/>
            <person name="Liimatainen K."/>
            <person name="Lipzen A."/>
            <person name="Lukacs Z."/>
            <person name="Mihaltcheva S."/>
            <person name="Morgado L.N."/>
            <person name="Niskanen T."/>
            <person name="Noordeloos M.E."/>
            <person name="Ohm R.A."/>
            <person name="Ortiz-Santana B."/>
            <person name="Ovrebo C."/>
            <person name="Racz N."/>
            <person name="Riley R."/>
            <person name="Savchenko A."/>
            <person name="Shiryaev A."/>
            <person name="Soop K."/>
            <person name="Spirin V."/>
            <person name="Szebenyi C."/>
            <person name="Tomsovsky M."/>
            <person name="Tulloss R.E."/>
            <person name="Uehling J."/>
            <person name="Grigoriev I.V."/>
            <person name="Vagvolgyi C."/>
            <person name="Papp T."/>
            <person name="Martin F.M."/>
            <person name="Miettinen O."/>
            <person name="Hibbett D.S."/>
            <person name="Nagy L.G."/>
        </authorList>
    </citation>
    <scope>NUCLEOTIDE SEQUENCE [LARGE SCALE GENOMIC DNA]</scope>
    <source>
        <strain evidence="1 2">NL-1719</strain>
    </source>
</reference>
<keyword evidence="2" id="KW-1185">Reference proteome</keyword>
<sequence>MTRLRSSALSLGSANLPSTSSMSSMSSRLLIQVRYQSTHLDTCKPVTGLNGESSITVELALKNPPCPGCGTSVDISIIPPLSWNRVSTGFRCHNGRWSRSELSRPRLQHCFPRIQRQLGSNPTPEQRPVAFCM</sequence>
<protein>
    <submittedName>
        <fullName evidence="1">Uncharacterized protein</fullName>
    </submittedName>
</protein>
<proteinExistence type="predicted"/>
<name>A0ACD3ADV5_9AGAR</name>